<comment type="caution">
    <text evidence="4">The sequence shown here is derived from an EMBL/GenBank/DDBJ whole genome shotgun (WGS) entry which is preliminary data.</text>
</comment>
<gene>
    <name evidence="4" type="ORF">J5Y09_06130</name>
</gene>
<keyword evidence="1 2" id="KW-0238">DNA-binding</keyword>
<dbReference type="InterPro" id="IPR050109">
    <property type="entry name" value="HTH-type_TetR-like_transc_reg"/>
</dbReference>
<feature type="domain" description="HTH tetR-type" evidence="3">
    <location>
        <begin position="25"/>
        <end position="85"/>
    </location>
</feature>
<name>A0ABS4AQ39_9PROT</name>
<dbReference type="InterPro" id="IPR001647">
    <property type="entry name" value="HTH_TetR"/>
</dbReference>
<dbReference type="EMBL" id="JAGIYZ010000004">
    <property type="protein sequence ID" value="MBP0463480.1"/>
    <property type="molecule type" value="Genomic_DNA"/>
</dbReference>
<evidence type="ECO:0000313" key="4">
    <source>
        <dbReference type="EMBL" id="MBP0463480.1"/>
    </source>
</evidence>
<reference evidence="4 5" key="1">
    <citation type="submission" date="2021-03" db="EMBL/GenBank/DDBJ databases">
        <authorList>
            <person name="So Y."/>
        </authorList>
    </citation>
    <scope>NUCLEOTIDE SEQUENCE [LARGE SCALE GENOMIC DNA]</scope>
    <source>
        <strain evidence="4 5">PWR1</strain>
    </source>
</reference>
<dbReference type="PANTHER" id="PTHR30055">
    <property type="entry name" value="HTH-TYPE TRANSCRIPTIONAL REGULATOR RUTR"/>
    <property type="match status" value="1"/>
</dbReference>
<evidence type="ECO:0000259" key="3">
    <source>
        <dbReference type="PROSITE" id="PS50977"/>
    </source>
</evidence>
<protein>
    <submittedName>
        <fullName evidence="4">TetR/AcrR family transcriptional regulator</fullName>
    </submittedName>
</protein>
<sequence>MGEVLDRPTTPAGPRAGARAAMPDCARRLRLCEAAAGVFLRDGYAAASMDEVARVAGMSKRTLYQVFPSKAALFEETIAATLVPIALDTDLEREPDLRRALTGILVAAAEHLLAERQIGIFRLVIGERHRSPELAAATHRVLTARGSSVLERRLATEAAAGCLALSNPGTAARMLYGMVLGSAQMRLLLGVRDPPRRAEIVALAEEAVGLFLDGAAPRGQQAQAAGRR</sequence>
<dbReference type="Pfam" id="PF14246">
    <property type="entry name" value="TetR_C_7"/>
    <property type="match status" value="1"/>
</dbReference>
<organism evidence="4 5">
    <name type="scientific">Roseomonas nitratireducens</name>
    <dbReference type="NCBI Taxonomy" id="2820810"/>
    <lineage>
        <taxon>Bacteria</taxon>
        <taxon>Pseudomonadati</taxon>
        <taxon>Pseudomonadota</taxon>
        <taxon>Alphaproteobacteria</taxon>
        <taxon>Acetobacterales</taxon>
        <taxon>Roseomonadaceae</taxon>
        <taxon>Roseomonas</taxon>
    </lineage>
</organism>
<dbReference type="InterPro" id="IPR036271">
    <property type="entry name" value="Tet_transcr_reg_TetR-rel_C_sf"/>
</dbReference>
<dbReference type="PROSITE" id="PS50977">
    <property type="entry name" value="HTH_TETR_2"/>
    <property type="match status" value="1"/>
</dbReference>
<feature type="DNA-binding region" description="H-T-H motif" evidence="2">
    <location>
        <begin position="48"/>
        <end position="67"/>
    </location>
</feature>
<dbReference type="PANTHER" id="PTHR30055:SF223">
    <property type="entry name" value="HTH-TYPE TRANSCRIPTIONAL REGULATOR UIDR"/>
    <property type="match status" value="1"/>
</dbReference>
<dbReference type="Pfam" id="PF00440">
    <property type="entry name" value="TetR_N"/>
    <property type="match status" value="1"/>
</dbReference>
<proteinExistence type="predicted"/>
<dbReference type="InterPro" id="IPR039536">
    <property type="entry name" value="TetR_C_Proteobacteria"/>
</dbReference>
<keyword evidence="5" id="KW-1185">Reference proteome</keyword>
<dbReference type="SUPFAM" id="SSF46689">
    <property type="entry name" value="Homeodomain-like"/>
    <property type="match status" value="1"/>
</dbReference>
<dbReference type="PRINTS" id="PR00455">
    <property type="entry name" value="HTHTETR"/>
</dbReference>
<dbReference type="InterPro" id="IPR009057">
    <property type="entry name" value="Homeodomain-like_sf"/>
</dbReference>
<evidence type="ECO:0000256" key="1">
    <source>
        <dbReference type="ARBA" id="ARBA00023125"/>
    </source>
</evidence>
<accession>A0ABS4AQ39</accession>
<evidence type="ECO:0000313" key="5">
    <source>
        <dbReference type="Proteomes" id="UP000680815"/>
    </source>
</evidence>
<dbReference type="Proteomes" id="UP000680815">
    <property type="component" value="Unassembled WGS sequence"/>
</dbReference>
<dbReference type="Gene3D" id="1.10.357.10">
    <property type="entry name" value="Tetracycline Repressor, domain 2"/>
    <property type="match status" value="1"/>
</dbReference>
<dbReference type="RefSeq" id="WP_209350870.1">
    <property type="nucleotide sequence ID" value="NZ_JAGIYZ010000004.1"/>
</dbReference>
<dbReference type="SUPFAM" id="SSF48498">
    <property type="entry name" value="Tetracyclin repressor-like, C-terminal domain"/>
    <property type="match status" value="1"/>
</dbReference>
<evidence type="ECO:0000256" key="2">
    <source>
        <dbReference type="PROSITE-ProRule" id="PRU00335"/>
    </source>
</evidence>